<reference evidence="6 7" key="1">
    <citation type="submission" date="2015-03" db="EMBL/GenBank/DDBJ databases">
        <authorList>
            <person name="Hassan Y."/>
            <person name="Lepp D."/>
            <person name="Li X.-Z."/>
            <person name="Zhou T."/>
        </authorList>
    </citation>
    <scope>NUCLEOTIDE SEQUENCE [LARGE SCALE GENOMIC DNA]</scope>
    <source>
        <strain evidence="6 7">IPL18</strain>
    </source>
</reference>
<dbReference type="SUPFAM" id="SSF51316">
    <property type="entry name" value="Mss4-like"/>
    <property type="match status" value="1"/>
</dbReference>
<dbReference type="InterPro" id="IPR011057">
    <property type="entry name" value="Mss4-like_sf"/>
</dbReference>
<dbReference type="Proteomes" id="UP000033649">
    <property type="component" value="Unassembled WGS sequence"/>
</dbReference>
<dbReference type="PANTHER" id="PTHR33337">
    <property type="entry name" value="GFA DOMAIN-CONTAINING PROTEIN"/>
    <property type="match status" value="1"/>
</dbReference>
<dbReference type="GO" id="GO:0016846">
    <property type="term" value="F:carbon-sulfur lyase activity"/>
    <property type="evidence" value="ECO:0007669"/>
    <property type="project" value="InterPro"/>
</dbReference>
<name>A0A0F5FIK3_9HYPH</name>
<evidence type="ECO:0000313" key="6">
    <source>
        <dbReference type="EMBL" id="KKB08724.1"/>
    </source>
</evidence>
<dbReference type="InterPro" id="IPR006913">
    <property type="entry name" value="CENP-V/GFA"/>
</dbReference>
<evidence type="ECO:0000256" key="1">
    <source>
        <dbReference type="ARBA" id="ARBA00005495"/>
    </source>
</evidence>
<dbReference type="EMBL" id="JZEY01000054">
    <property type="protein sequence ID" value="KKB08724.1"/>
    <property type="molecule type" value="Genomic_DNA"/>
</dbReference>
<evidence type="ECO:0000256" key="3">
    <source>
        <dbReference type="ARBA" id="ARBA00022833"/>
    </source>
</evidence>
<dbReference type="Pfam" id="PF04828">
    <property type="entry name" value="GFA"/>
    <property type="match status" value="1"/>
</dbReference>
<dbReference type="PANTHER" id="PTHR33337:SF40">
    <property type="entry name" value="CENP-V_GFA DOMAIN-CONTAINING PROTEIN-RELATED"/>
    <property type="match status" value="1"/>
</dbReference>
<dbReference type="RefSeq" id="WP_046103413.1">
    <property type="nucleotide sequence ID" value="NZ_JZEY01000054.1"/>
</dbReference>
<sequence>MAETTRSGGCLCGAVRYHLRGEPLTAGLCHCADCRKVTGSAFLHYADWHLYQFSTTGEVRSYAGRSFCPQCGSHLFNKGDEKVEIHLGTLDDAPSDIRPLVEGWAKRRERWLPILAGTPMFPADP</sequence>
<evidence type="ECO:0000259" key="5">
    <source>
        <dbReference type="PROSITE" id="PS51891"/>
    </source>
</evidence>
<dbReference type="AlphaFoldDB" id="A0A0F5FIK3"/>
<evidence type="ECO:0000256" key="2">
    <source>
        <dbReference type="ARBA" id="ARBA00022723"/>
    </source>
</evidence>
<protein>
    <submittedName>
        <fullName evidence="6">Aldehyde-activating protein</fullName>
    </submittedName>
</protein>
<evidence type="ECO:0000313" key="7">
    <source>
        <dbReference type="Proteomes" id="UP000033649"/>
    </source>
</evidence>
<keyword evidence="3" id="KW-0862">Zinc</keyword>
<keyword evidence="4" id="KW-0456">Lyase</keyword>
<accession>A0A0F5FIK3</accession>
<dbReference type="Gene3D" id="3.90.1590.10">
    <property type="entry name" value="glutathione-dependent formaldehyde- activating enzyme (gfa)"/>
    <property type="match status" value="1"/>
</dbReference>
<feature type="domain" description="CENP-V/GFA" evidence="5">
    <location>
        <begin position="6"/>
        <end position="105"/>
    </location>
</feature>
<comment type="similarity">
    <text evidence="1">Belongs to the Gfa family.</text>
</comment>
<comment type="caution">
    <text evidence="6">The sequence shown here is derived from an EMBL/GenBank/DDBJ whole genome shotgun (WGS) entry which is preliminary data.</text>
</comment>
<dbReference type="PROSITE" id="PS51891">
    <property type="entry name" value="CENP_V_GFA"/>
    <property type="match status" value="1"/>
</dbReference>
<dbReference type="PATRIC" id="fig|429727.3.peg.254"/>
<evidence type="ECO:0000256" key="4">
    <source>
        <dbReference type="ARBA" id="ARBA00023239"/>
    </source>
</evidence>
<dbReference type="STRING" id="429727.VE26_01175"/>
<organism evidence="6 7">
    <name type="scientific">Devosia chinhatensis</name>
    <dbReference type="NCBI Taxonomy" id="429727"/>
    <lineage>
        <taxon>Bacteria</taxon>
        <taxon>Pseudomonadati</taxon>
        <taxon>Pseudomonadota</taxon>
        <taxon>Alphaproteobacteria</taxon>
        <taxon>Hyphomicrobiales</taxon>
        <taxon>Devosiaceae</taxon>
        <taxon>Devosia</taxon>
    </lineage>
</organism>
<keyword evidence="2" id="KW-0479">Metal-binding</keyword>
<keyword evidence="7" id="KW-1185">Reference proteome</keyword>
<dbReference type="OrthoDB" id="9807246at2"/>
<proteinExistence type="inferred from homology"/>
<gene>
    <name evidence="6" type="ORF">VE26_01175</name>
</gene>
<dbReference type="GO" id="GO:0046872">
    <property type="term" value="F:metal ion binding"/>
    <property type="evidence" value="ECO:0007669"/>
    <property type="project" value="UniProtKB-KW"/>
</dbReference>